<dbReference type="InterPro" id="IPR036312">
    <property type="entry name" value="Bifun_inhib/LTP/seed_sf"/>
</dbReference>
<evidence type="ECO:0000256" key="6">
    <source>
        <dbReference type="ARBA" id="ARBA00023157"/>
    </source>
</evidence>
<evidence type="ECO:0000313" key="11">
    <source>
        <dbReference type="EMBL" id="KAK9023549.1"/>
    </source>
</evidence>
<evidence type="ECO:0000256" key="8">
    <source>
        <dbReference type="ARBA" id="ARBA00023288"/>
    </source>
</evidence>
<comment type="similarity">
    <text evidence="2">Belongs to the plant LTP family.</text>
</comment>
<keyword evidence="4" id="KW-0472">Membrane</keyword>
<dbReference type="Proteomes" id="UP001396334">
    <property type="component" value="Unassembled WGS sequence"/>
</dbReference>
<comment type="caution">
    <text evidence="11">The sequence shown here is derived from an EMBL/GenBank/DDBJ whole genome shotgun (WGS) entry which is preliminary data.</text>
</comment>
<dbReference type="CDD" id="cd00010">
    <property type="entry name" value="AAI_LTSS"/>
    <property type="match status" value="1"/>
</dbReference>
<dbReference type="Pfam" id="PF14368">
    <property type="entry name" value="LTP_2"/>
    <property type="match status" value="1"/>
</dbReference>
<keyword evidence="4" id="KW-0336">GPI-anchor</keyword>
<evidence type="ECO:0000256" key="7">
    <source>
        <dbReference type="ARBA" id="ARBA00023180"/>
    </source>
</evidence>
<reference evidence="11 12" key="1">
    <citation type="journal article" date="2024" name="G3 (Bethesda)">
        <title>Genome assembly of Hibiscus sabdariffa L. provides insights into metabolisms of medicinal natural products.</title>
        <authorList>
            <person name="Kim T."/>
        </authorList>
    </citation>
    <scope>NUCLEOTIDE SEQUENCE [LARGE SCALE GENOMIC DNA]</scope>
    <source>
        <strain evidence="11">TK-2024</strain>
        <tissue evidence="11">Old leaves</tissue>
    </source>
</reference>
<evidence type="ECO:0000259" key="10">
    <source>
        <dbReference type="Pfam" id="PF14368"/>
    </source>
</evidence>
<sequence>MSPSFSPSSESCSTIIYDMIDCIPFLSGDDTEGKPTLACCAGFKIVVEINDECICEAFKSSVDLGVYINLTKAAALPLACQVSTHSISTCNITVNPPMGESPIPLAPSNSGSREAPAPAPAAPADEVTKHVPSSALYGTNSLSSSFFALFNILLISLC</sequence>
<feature type="domain" description="Bifunctional inhibitor/plant lipid transfer protein/seed storage helical" evidence="10">
    <location>
        <begin position="6"/>
        <end position="90"/>
    </location>
</feature>
<protein>
    <recommendedName>
        <fullName evidence="10">Bifunctional inhibitor/plant lipid transfer protein/seed storage helical domain-containing protein</fullName>
    </recommendedName>
</protein>
<dbReference type="InterPro" id="IPR000528">
    <property type="entry name" value="Plant_nsLTP"/>
</dbReference>
<dbReference type="PANTHER" id="PTHR33044">
    <property type="entry name" value="BIFUNCTIONAL INHIBITOR/LIPID-TRANSFER PROTEIN/SEED STORAGE 2S ALBUMIN SUPERFAMILY PROTEIN-RELATED"/>
    <property type="match status" value="1"/>
</dbReference>
<keyword evidence="3" id="KW-1003">Cell membrane</keyword>
<proteinExistence type="inferred from homology"/>
<evidence type="ECO:0000256" key="4">
    <source>
        <dbReference type="ARBA" id="ARBA00022622"/>
    </source>
</evidence>
<dbReference type="PRINTS" id="PR00382">
    <property type="entry name" value="LIPIDTRNSFER"/>
</dbReference>
<evidence type="ECO:0000256" key="5">
    <source>
        <dbReference type="ARBA" id="ARBA00022729"/>
    </source>
</evidence>
<accession>A0ABR2SEF8</accession>
<evidence type="ECO:0000256" key="3">
    <source>
        <dbReference type="ARBA" id="ARBA00022475"/>
    </source>
</evidence>
<dbReference type="Gene3D" id="1.10.110.10">
    <property type="entry name" value="Plant lipid-transfer and hydrophobic proteins"/>
    <property type="match status" value="1"/>
</dbReference>
<comment type="subcellular location">
    <subcellularLocation>
        <location evidence="1">Cell membrane</location>
        <topology evidence="1">Lipid-anchor</topology>
        <topology evidence="1">GPI-anchor</topology>
    </subcellularLocation>
</comment>
<evidence type="ECO:0000256" key="1">
    <source>
        <dbReference type="ARBA" id="ARBA00004609"/>
    </source>
</evidence>
<keyword evidence="8" id="KW-0449">Lipoprotein</keyword>
<keyword evidence="5" id="KW-0732">Signal</keyword>
<dbReference type="InterPro" id="IPR016140">
    <property type="entry name" value="Bifunc_inhib/LTP/seed_store"/>
</dbReference>
<dbReference type="SUPFAM" id="SSF47699">
    <property type="entry name" value="Bifunctional inhibitor/lipid-transfer protein/seed storage 2S albumin"/>
    <property type="match status" value="1"/>
</dbReference>
<keyword evidence="6" id="KW-1015">Disulfide bond</keyword>
<keyword evidence="12" id="KW-1185">Reference proteome</keyword>
<dbReference type="EMBL" id="JBBPBN010000015">
    <property type="protein sequence ID" value="KAK9023549.1"/>
    <property type="molecule type" value="Genomic_DNA"/>
</dbReference>
<organism evidence="11 12">
    <name type="scientific">Hibiscus sabdariffa</name>
    <name type="common">roselle</name>
    <dbReference type="NCBI Taxonomy" id="183260"/>
    <lineage>
        <taxon>Eukaryota</taxon>
        <taxon>Viridiplantae</taxon>
        <taxon>Streptophyta</taxon>
        <taxon>Embryophyta</taxon>
        <taxon>Tracheophyta</taxon>
        <taxon>Spermatophyta</taxon>
        <taxon>Magnoliopsida</taxon>
        <taxon>eudicotyledons</taxon>
        <taxon>Gunneridae</taxon>
        <taxon>Pentapetalae</taxon>
        <taxon>rosids</taxon>
        <taxon>malvids</taxon>
        <taxon>Malvales</taxon>
        <taxon>Malvaceae</taxon>
        <taxon>Malvoideae</taxon>
        <taxon>Hibiscus</taxon>
    </lineage>
</organism>
<feature type="region of interest" description="Disordered" evidence="9">
    <location>
        <begin position="101"/>
        <end position="125"/>
    </location>
</feature>
<keyword evidence="7" id="KW-0325">Glycoprotein</keyword>
<evidence type="ECO:0000313" key="12">
    <source>
        <dbReference type="Proteomes" id="UP001396334"/>
    </source>
</evidence>
<evidence type="ECO:0000256" key="9">
    <source>
        <dbReference type="SAM" id="MobiDB-lite"/>
    </source>
</evidence>
<dbReference type="InterPro" id="IPR043325">
    <property type="entry name" value="LTSS"/>
</dbReference>
<evidence type="ECO:0000256" key="2">
    <source>
        <dbReference type="ARBA" id="ARBA00009748"/>
    </source>
</evidence>
<gene>
    <name evidence="11" type="ORF">V6N11_003767</name>
</gene>
<name>A0ABR2SEF8_9ROSI</name>